<evidence type="ECO:0000256" key="2">
    <source>
        <dbReference type="PIRSR" id="PIRSR613078-2"/>
    </source>
</evidence>
<dbReference type="Proteomes" id="UP000249610">
    <property type="component" value="Unassembled WGS sequence"/>
</dbReference>
<dbReference type="Pfam" id="PF00300">
    <property type="entry name" value="His_Phos_1"/>
    <property type="match status" value="1"/>
</dbReference>
<dbReference type="SUPFAM" id="SSF53254">
    <property type="entry name" value="Phosphoglycerate mutase-like"/>
    <property type="match status" value="1"/>
</dbReference>
<dbReference type="InterPro" id="IPR051021">
    <property type="entry name" value="Mito_Ser/Thr_phosphatase"/>
</dbReference>
<name>A0A327PPS9_9BACT</name>
<feature type="binding site" evidence="2">
    <location>
        <position position="56"/>
    </location>
    <ligand>
        <name>substrate</name>
    </ligand>
</feature>
<dbReference type="InterPro" id="IPR013078">
    <property type="entry name" value="His_Pase_superF_clade-1"/>
</dbReference>
<dbReference type="CDD" id="cd07067">
    <property type="entry name" value="HP_PGM_like"/>
    <property type="match status" value="1"/>
</dbReference>
<reference evidence="3 4" key="1">
    <citation type="submission" date="2018-06" db="EMBL/GenBank/DDBJ databases">
        <title>Genomic Encyclopedia of Archaeal and Bacterial Type Strains, Phase II (KMG-II): from individual species to whole genera.</title>
        <authorList>
            <person name="Goeker M."/>
        </authorList>
    </citation>
    <scope>NUCLEOTIDE SEQUENCE [LARGE SCALE GENOMIC DNA]</scope>
    <source>
        <strain evidence="3 4">DSM 23446</strain>
    </source>
</reference>
<evidence type="ECO:0000313" key="4">
    <source>
        <dbReference type="Proteomes" id="UP000249610"/>
    </source>
</evidence>
<evidence type="ECO:0000256" key="1">
    <source>
        <dbReference type="ARBA" id="ARBA00022801"/>
    </source>
</evidence>
<dbReference type="RefSeq" id="WP_111610381.1">
    <property type="nucleotide sequence ID" value="NZ_QLLK01000002.1"/>
</dbReference>
<evidence type="ECO:0000313" key="3">
    <source>
        <dbReference type="EMBL" id="RAI94049.1"/>
    </source>
</evidence>
<dbReference type="PANTHER" id="PTHR20935">
    <property type="entry name" value="PHOSPHOGLYCERATE MUTASE-RELATED"/>
    <property type="match status" value="1"/>
</dbReference>
<sequence length="155" mass="17404">MKRLILLRHGEAGFSGGTDYQRNLTKKGKENLIRMGERLNPALKTIDLMYCSEATRTIETAEIMGKYISIQESVFTKDIYHGDLRNIITILEKTSNAIETCLLIGHNPTISMLLSHISNENYLGLQPGMMAIIDLEISDWTMIGFGTGVLKEIIQ</sequence>
<dbReference type="EMBL" id="QLLK01000002">
    <property type="protein sequence ID" value="RAI94049.1"/>
    <property type="molecule type" value="Genomic_DNA"/>
</dbReference>
<dbReference type="GO" id="GO:0016787">
    <property type="term" value="F:hydrolase activity"/>
    <property type="evidence" value="ECO:0007669"/>
    <property type="project" value="UniProtKB-KW"/>
</dbReference>
<dbReference type="OrthoDB" id="9810154at2"/>
<comment type="caution">
    <text evidence="3">The sequence shown here is derived from an EMBL/GenBank/DDBJ whole genome shotgun (WGS) entry which is preliminary data.</text>
</comment>
<dbReference type="AlphaFoldDB" id="A0A327PPS9"/>
<dbReference type="SMART" id="SM00855">
    <property type="entry name" value="PGAM"/>
    <property type="match status" value="1"/>
</dbReference>
<dbReference type="Gene3D" id="3.40.50.1240">
    <property type="entry name" value="Phosphoglycerate mutase-like"/>
    <property type="match status" value="1"/>
</dbReference>
<keyword evidence="4" id="KW-1185">Reference proteome</keyword>
<protein>
    <submittedName>
        <fullName evidence="3">Phosphohistidine phosphatase SixA</fullName>
    </submittedName>
</protein>
<dbReference type="InterPro" id="IPR029033">
    <property type="entry name" value="His_PPase_superfam"/>
</dbReference>
<organism evidence="3 4">
    <name type="scientific">Algoriphagus yeomjeoni</name>
    <dbReference type="NCBI Taxonomy" id="291403"/>
    <lineage>
        <taxon>Bacteria</taxon>
        <taxon>Pseudomonadati</taxon>
        <taxon>Bacteroidota</taxon>
        <taxon>Cytophagia</taxon>
        <taxon>Cytophagales</taxon>
        <taxon>Cyclobacteriaceae</taxon>
        <taxon>Algoriphagus</taxon>
    </lineage>
</organism>
<accession>A0A327PPS9</accession>
<proteinExistence type="predicted"/>
<gene>
    <name evidence="3" type="ORF">LV83_00956</name>
</gene>
<keyword evidence="1" id="KW-0378">Hydrolase</keyword>